<feature type="region of interest" description="Disordered" evidence="1">
    <location>
        <begin position="120"/>
        <end position="139"/>
    </location>
</feature>
<evidence type="ECO:0000313" key="3">
    <source>
        <dbReference type="Proteomes" id="UP001162640"/>
    </source>
</evidence>
<feature type="compositionally biased region" description="Acidic residues" evidence="1">
    <location>
        <begin position="199"/>
        <end position="218"/>
    </location>
</feature>
<reference evidence="3" key="1">
    <citation type="journal article" date="2023" name="Commun. Biol.">
        <title>Genome analysis of Parmales, the sister group of diatoms, reveals the evolutionary specialization of diatoms from phago-mixotrophs to photoautotrophs.</title>
        <authorList>
            <person name="Ban H."/>
            <person name="Sato S."/>
            <person name="Yoshikawa S."/>
            <person name="Yamada K."/>
            <person name="Nakamura Y."/>
            <person name="Ichinomiya M."/>
            <person name="Sato N."/>
            <person name="Blanc-Mathieu R."/>
            <person name="Endo H."/>
            <person name="Kuwata A."/>
            <person name="Ogata H."/>
        </authorList>
    </citation>
    <scope>NUCLEOTIDE SEQUENCE [LARGE SCALE GENOMIC DNA]</scope>
</reference>
<dbReference type="SUPFAM" id="SSF63748">
    <property type="entry name" value="Tudor/PWWP/MBT"/>
    <property type="match status" value="1"/>
</dbReference>
<organism evidence="2 3">
    <name type="scientific">Triparma laevis f. inornata</name>
    <dbReference type="NCBI Taxonomy" id="1714386"/>
    <lineage>
        <taxon>Eukaryota</taxon>
        <taxon>Sar</taxon>
        <taxon>Stramenopiles</taxon>
        <taxon>Ochrophyta</taxon>
        <taxon>Bolidophyceae</taxon>
        <taxon>Parmales</taxon>
        <taxon>Triparmaceae</taxon>
        <taxon>Triparma</taxon>
    </lineage>
</organism>
<dbReference type="AlphaFoldDB" id="A0A9W7DNV8"/>
<gene>
    <name evidence="2" type="ORF">TL16_g00822</name>
</gene>
<dbReference type="Proteomes" id="UP001162640">
    <property type="component" value="Unassembled WGS sequence"/>
</dbReference>
<evidence type="ECO:0000256" key="1">
    <source>
        <dbReference type="SAM" id="MobiDB-lite"/>
    </source>
</evidence>
<protein>
    <recommendedName>
        <fullName evidence="4">Tudor domain-containing protein</fullName>
    </recommendedName>
</protein>
<evidence type="ECO:0008006" key="4">
    <source>
        <dbReference type="Google" id="ProtNLM"/>
    </source>
</evidence>
<comment type="caution">
    <text evidence="2">The sequence shown here is derived from an EMBL/GenBank/DDBJ whole genome shotgun (WGS) entry which is preliminary data.</text>
</comment>
<name>A0A9W7DNV8_9STRA</name>
<evidence type="ECO:0000313" key="2">
    <source>
        <dbReference type="EMBL" id="GMH50614.1"/>
    </source>
</evidence>
<dbReference type="EMBL" id="BLQM01000016">
    <property type="protein sequence ID" value="GMH50614.1"/>
    <property type="molecule type" value="Genomic_DNA"/>
</dbReference>
<feature type="compositionally biased region" description="Basic and acidic residues" evidence="1">
    <location>
        <begin position="187"/>
        <end position="198"/>
    </location>
</feature>
<accession>A0A9W7DNV8</accession>
<proteinExistence type="predicted"/>
<sequence>MNSSDPLVGAPYRGYFHRLGQYSGCWNGFVSAKSDDGLYTVRWSDGSEEIRDADTVCRLVAKFETYSTYRTGIDVDVDGAKEQENNQSQRKKTLTNRLGFGKVEAREGVEIEIPKKEKKKAEKVAEEDSSDLVMQQPSSTPARFAVGEAVLARGGDGSAYWPGVIAKVNSDGSYIVDYDDGDSSKIVKERRIKNKPEEEEKEEEEQQQQEEGVAEEDSSDRNVRGYFTDAWHNGMLLWMDGELFVVK</sequence>
<dbReference type="Gene3D" id="2.30.30.140">
    <property type="match status" value="1"/>
</dbReference>
<feature type="region of interest" description="Disordered" evidence="1">
    <location>
        <begin position="187"/>
        <end position="222"/>
    </location>
</feature>